<gene>
    <name evidence="2" type="ORF">N791_00700</name>
</gene>
<dbReference type="EMBL" id="AVBH01000060">
    <property type="protein sequence ID" value="KGO98649.1"/>
    <property type="molecule type" value="Genomic_DNA"/>
</dbReference>
<feature type="signal peptide" evidence="1">
    <location>
        <begin position="1"/>
        <end position="27"/>
    </location>
</feature>
<protein>
    <recommendedName>
        <fullName evidence="4">Tetratricopeptide repeat protein</fullName>
    </recommendedName>
</protein>
<reference evidence="2 3" key="1">
    <citation type="submission" date="2013-08" db="EMBL/GenBank/DDBJ databases">
        <title>Genomic analysis of Lysobacter defluvii.</title>
        <authorList>
            <person name="Wang Q."/>
            <person name="Wang G."/>
        </authorList>
    </citation>
    <scope>NUCLEOTIDE SEQUENCE [LARGE SCALE GENOMIC DNA]</scope>
    <source>
        <strain evidence="2 3">IMMIB APB-9</strain>
    </source>
</reference>
<accession>A0A0A0M8S2</accession>
<dbReference type="Gene3D" id="1.25.40.10">
    <property type="entry name" value="Tetratricopeptide repeat domain"/>
    <property type="match status" value="1"/>
</dbReference>
<dbReference type="Proteomes" id="UP000030003">
    <property type="component" value="Unassembled WGS sequence"/>
</dbReference>
<comment type="caution">
    <text evidence="2">The sequence shown here is derived from an EMBL/GenBank/DDBJ whole genome shotgun (WGS) entry which is preliminary data.</text>
</comment>
<evidence type="ECO:0000256" key="1">
    <source>
        <dbReference type="SAM" id="SignalP"/>
    </source>
</evidence>
<dbReference type="AlphaFoldDB" id="A0A0A0M8S2"/>
<dbReference type="STRING" id="1385515.GCA_000423325_01903"/>
<evidence type="ECO:0008006" key="4">
    <source>
        <dbReference type="Google" id="ProtNLM"/>
    </source>
</evidence>
<evidence type="ECO:0000313" key="3">
    <source>
        <dbReference type="Proteomes" id="UP000030003"/>
    </source>
</evidence>
<dbReference type="SUPFAM" id="SSF48452">
    <property type="entry name" value="TPR-like"/>
    <property type="match status" value="1"/>
</dbReference>
<dbReference type="PROSITE" id="PS51257">
    <property type="entry name" value="PROKAR_LIPOPROTEIN"/>
    <property type="match status" value="1"/>
</dbReference>
<evidence type="ECO:0000313" key="2">
    <source>
        <dbReference type="EMBL" id="KGO98649.1"/>
    </source>
</evidence>
<organism evidence="2 3">
    <name type="scientific">Lysobacter defluvii IMMIB APB-9 = DSM 18482</name>
    <dbReference type="NCBI Taxonomy" id="1385515"/>
    <lineage>
        <taxon>Bacteria</taxon>
        <taxon>Pseudomonadati</taxon>
        <taxon>Pseudomonadota</taxon>
        <taxon>Gammaproteobacteria</taxon>
        <taxon>Lysobacterales</taxon>
        <taxon>Lysobacteraceae</taxon>
        <taxon>Novilysobacter</taxon>
    </lineage>
</organism>
<dbReference type="eggNOG" id="COG0457">
    <property type="taxonomic scope" value="Bacteria"/>
</dbReference>
<proteinExistence type="predicted"/>
<dbReference type="RefSeq" id="WP_052347330.1">
    <property type="nucleotide sequence ID" value="NZ_AVBH01000060.1"/>
</dbReference>
<dbReference type="InterPro" id="IPR011990">
    <property type="entry name" value="TPR-like_helical_dom_sf"/>
</dbReference>
<keyword evidence="3" id="KW-1185">Reference proteome</keyword>
<feature type="chain" id="PRO_5001973475" description="Tetratricopeptide repeat protein" evidence="1">
    <location>
        <begin position="28"/>
        <end position="178"/>
    </location>
</feature>
<sequence>MSRYRITLAACAAALLAGCAGTSPVQPAPADSFDPIAAIAAIRTAGHDGNRQELVVTPLGANQVADLRAQATRQLEAGELEAAAATLDEALELTPRDPVLLQERAELALLLRDLEGARSRARLAIEIGTSAGPHCRRHWETLHQVAQVYAARDPQWAQVVERSREARDACTVGPVPRY</sequence>
<name>A0A0A0M8S2_9GAMM</name>
<keyword evidence="1" id="KW-0732">Signal</keyword>